<dbReference type="EMBL" id="CP003345">
    <property type="protein sequence ID" value="AFM04036.1"/>
    <property type="molecule type" value="Genomic_DNA"/>
</dbReference>
<dbReference type="OrthoDB" id="597471at2"/>
<accession>I4AJA1</accession>
<feature type="region of interest" description="Disordered" evidence="1">
    <location>
        <begin position="168"/>
        <end position="278"/>
    </location>
</feature>
<proteinExistence type="predicted"/>
<dbReference type="HOGENOM" id="CLU_105079_0_0_10"/>
<dbReference type="RefSeq" id="WP_014797493.1">
    <property type="nucleotide sequence ID" value="NC_018018.1"/>
</dbReference>
<name>I4AJA1_BERLS</name>
<protein>
    <recommendedName>
        <fullName evidence="4">Tetratricopeptide repeat protein</fullName>
    </recommendedName>
</protein>
<dbReference type="KEGG" id="fli:Fleli_1621"/>
<sequence precursor="true">MQKLVLLLAFLGLSLGQEWWNPVYIFQTNSAKKKATNLFEEKKYKDAASELLYMNNVWKLEEPTVTLNLAHAYFEQQDTSAISSALSYYSQAVNSKNDRVRSVANLQVGILKAQRAGSEKTKPKDKKKIYEDALINFKDALRADQFNEEARFDYELLKRLLEIEMQKQEQEQKDKNQDQKQQENQDQQEQDEQKSEEDQNQDKKEGQENQEQDQSKEEKDAEKQQQQQQSAADKLKDMDISKEKAEQILDAMRQNEAQYLQQQQRKGKKPRKTGKPDW</sequence>
<feature type="compositionally biased region" description="Basic and acidic residues" evidence="1">
    <location>
        <begin position="168"/>
        <end position="183"/>
    </location>
</feature>
<reference evidence="3" key="1">
    <citation type="submission" date="2012-06" db="EMBL/GenBank/DDBJ databases">
        <title>The complete genome of Flexibacter litoralis DSM 6794.</title>
        <authorList>
            <person name="Lucas S."/>
            <person name="Copeland A."/>
            <person name="Lapidus A."/>
            <person name="Glavina del Rio T."/>
            <person name="Dalin E."/>
            <person name="Tice H."/>
            <person name="Bruce D."/>
            <person name="Goodwin L."/>
            <person name="Pitluck S."/>
            <person name="Peters L."/>
            <person name="Ovchinnikova G."/>
            <person name="Lu M."/>
            <person name="Kyrpides N."/>
            <person name="Mavromatis K."/>
            <person name="Ivanova N."/>
            <person name="Brettin T."/>
            <person name="Detter J.C."/>
            <person name="Han C."/>
            <person name="Larimer F."/>
            <person name="Land M."/>
            <person name="Hauser L."/>
            <person name="Markowitz V."/>
            <person name="Cheng J.-F."/>
            <person name="Hugenholtz P."/>
            <person name="Woyke T."/>
            <person name="Wu D."/>
            <person name="Spring S."/>
            <person name="Lang E."/>
            <person name="Kopitz M."/>
            <person name="Brambilla E."/>
            <person name="Klenk H.-P."/>
            <person name="Eisen J.A."/>
        </authorList>
    </citation>
    <scope>NUCLEOTIDE SEQUENCE [LARGE SCALE GENOMIC DNA]</scope>
    <source>
        <strain evidence="3">ATCC 23117 / DSM 6794 / NBRC 15988 / NCIMB 1366 / Sio-4</strain>
    </source>
</reference>
<dbReference type="STRING" id="880071.Fleli_1621"/>
<organism evidence="2 3">
    <name type="scientific">Bernardetia litoralis (strain ATCC 23117 / DSM 6794 / NBRC 15988 / NCIMB 1366 / Fx l1 / Sio-4)</name>
    <name type="common">Flexibacter litoralis</name>
    <dbReference type="NCBI Taxonomy" id="880071"/>
    <lineage>
        <taxon>Bacteria</taxon>
        <taxon>Pseudomonadati</taxon>
        <taxon>Bacteroidota</taxon>
        <taxon>Cytophagia</taxon>
        <taxon>Cytophagales</taxon>
        <taxon>Bernardetiaceae</taxon>
        <taxon>Bernardetia</taxon>
    </lineage>
</organism>
<feature type="compositionally biased region" description="Basic and acidic residues" evidence="1">
    <location>
        <begin position="191"/>
        <end position="223"/>
    </location>
</feature>
<evidence type="ECO:0000313" key="3">
    <source>
        <dbReference type="Proteomes" id="UP000006054"/>
    </source>
</evidence>
<evidence type="ECO:0000313" key="2">
    <source>
        <dbReference type="EMBL" id="AFM04036.1"/>
    </source>
</evidence>
<keyword evidence="3" id="KW-1185">Reference proteome</keyword>
<evidence type="ECO:0000256" key="1">
    <source>
        <dbReference type="SAM" id="MobiDB-lite"/>
    </source>
</evidence>
<dbReference type="Proteomes" id="UP000006054">
    <property type="component" value="Chromosome"/>
</dbReference>
<gene>
    <name evidence="2" type="ordered locus">Fleli_1621</name>
</gene>
<feature type="compositionally biased region" description="Basic residues" evidence="1">
    <location>
        <begin position="265"/>
        <end position="278"/>
    </location>
</feature>
<dbReference type="eggNOG" id="COG0457">
    <property type="taxonomic scope" value="Bacteria"/>
</dbReference>
<feature type="compositionally biased region" description="Basic and acidic residues" evidence="1">
    <location>
        <begin position="233"/>
        <end position="247"/>
    </location>
</feature>
<evidence type="ECO:0008006" key="4">
    <source>
        <dbReference type="Google" id="ProtNLM"/>
    </source>
</evidence>
<dbReference type="AlphaFoldDB" id="I4AJA1"/>